<proteinExistence type="predicted"/>
<evidence type="ECO:0000313" key="1">
    <source>
        <dbReference type="EMBL" id="MFD1293917.1"/>
    </source>
</evidence>
<sequence length="46" mass="5607">MMKLYTEKSSCEEQPRNEIIQYLLDYSQQLRIVKTNKNNHIELHLN</sequence>
<name>A0ABW3WQY4_9FLAO</name>
<evidence type="ECO:0000313" key="2">
    <source>
        <dbReference type="Proteomes" id="UP001597241"/>
    </source>
</evidence>
<dbReference type="RefSeq" id="WP_386809115.1">
    <property type="nucleotide sequence ID" value="NZ_JBHTMV010000004.1"/>
</dbReference>
<comment type="caution">
    <text evidence="1">The sequence shown here is derived from an EMBL/GenBank/DDBJ whole genome shotgun (WGS) entry which is preliminary data.</text>
</comment>
<accession>A0ABW3WQY4</accession>
<organism evidence="1 2">
    <name type="scientific">Lutibacter holmesii</name>
    <dbReference type="NCBI Taxonomy" id="1137985"/>
    <lineage>
        <taxon>Bacteria</taxon>
        <taxon>Pseudomonadati</taxon>
        <taxon>Bacteroidota</taxon>
        <taxon>Flavobacteriia</taxon>
        <taxon>Flavobacteriales</taxon>
        <taxon>Flavobacteriaceae</taxon>
        <taxon>Lutibacter</taxon>
    </lineage>
</organism>
<reference evidence="2" key="1">
    <citation type="journal article" date="2019" name="Int. J. Syst. Evol. Microbiol.">
        <title>The Global Catalogue of Microorganisms (GCM) 10K type strain sequencing project: providing services to taxonomists for standard genome sequencing and annotation.</title>
        <authorList>
            <consortium name="The Broad Institute Genomics Platform"/>
            <consortium name="The Broad Institute Genome Sequencing Center for Infectious Disease"/>
            <person name="Wu L."/>
            <person name="Ma J."/>
        </authorList>
    </citation>
    <scope>NUCLEOTIDE SEQUENCE [LARGE SCALE GENOMIC DNA]</scope>
    <source>
        <strain evidence="2">CCUG 62221</strain>
    </source>
</reference>
<dbReference type="EMBL" id="JBHTMV010000004">
    <property type="protein sequence ID" value="MFD1293917.1"/>
    <property type="molecule type" value="Genomic_DNA"/>
</dbReference>
<protein>
    <submittedName>
        <fullName evidence="1">Uncharacterized protein</fullName>
    </submittedName>
</protein>
<keyword evidence="2" id="KW-1185">Reference proteome</keyword>
<dbReference type="Proteomes" id="UP001597241">
    <property type="component" value="Unassembled WGS sequence"/>
</dbReference>
<gene>
    <name evidence="1" type="ORF">ACFQ5N_08730</name>
</gene>